<dbReference type="VEuPathDB" id="ToxoDB:CSUI_009321"/>
<keyword evidence="2" id="KW-0472">Membrane</keyword>
<feature type="compositionally biased region" description="Low complexity" evidence="1">
    <location>
        <begin position="123"/>
        <end position="151"/>
    </location>
</feature>
<evidence type="ECO:0000313" key="3">
    <source>
        <dbReference type="Proteomes" id="UP000221165"/>
    </source>
</evidence>
<evidence type="ECO:0000313" key="2">
    <source>
        <dbReference type="EMBL" id="PHJ16864.1"/>
    </source>
</evidence>
<gene>
    <name evidence="2" type="ORF">CSUI_009321</name>
</gene>
<keyword evidence="3" id="KW-1185">Reference proteome</keyword>
<feature type="compositionally biased region" description="Low complexity" evidence="1">
    <location>
        <begin position="19"/>
        <end position="33"/>
    </location>
</feature>
<feature type="compositionally biased region" description="Low complexity" evidence="1">
    <location>
        <begin position="308"/>
        <end position="318"/>
    </location>
</feature>
<keyword evidence="2" id="KW-0812">Transmembrane</keyword>
<feature type="compositionally biased region" description="Gly residues" evidence="1">
    <location>
        <begin position="1"/>
        <end position="10"/>
    </location>
</feature>
<feature type="region of interest" description="Disordered" evidence="1">
    <location>
        <begin position="513"/>
        <end position="545"/>
    </location>
</feature>
<organism evidence="2 3">
    <name type="scientific">Cystoisospora suis</name>
    <dbReference type="NCBI Taxonomy" id="483139"/>
    <lineage>
        <taxon>Eukaryota</taxon>
        <taxon>Sar</taxon>
        <taxon>Alveolata</taxon>
        <taxon>Apicomplexa</taxon>
        <taxon>Conoidasida</taxon>
        <taxon>Coccidia</taxon>
        <taxon>Eucoccidiorida</taxon>
        <taxon>Eimeriorina</taxon>
        <taxon>Sarcocystidae</taxon>
        <taxon>Cystoisospora</taxon>
    </lineage>
</organism>
<feature type="compositionally biased region" description="Basic and acidic residues" evidence="1">
    <location>
        <begin position="599"/>
        <end position="610"/>
    </location>
</feature>
<protein>
    <submittedName>
        <fullName evidence="2">Transmembrane protein</fullName>
    </submittedName>
</protein>
<feature type="compositionally biased region" description="Basic and acidic residues" evidence="1">
    <location>
        <begin position="55"/>
        <end position="72"/>
    </location>
</feature>
<dbReference type="OrthoDB" id="429628at2759"/>
<dbReference type="Proteomes" id="UP000221165">
    <property type="component" value="Unassembled WGS sequence"/>
</dbReference>
<dbReference type="EMBL" id="MIGC01005524">
    <property type="protein sequence ID" value="PHJ16864.1"/>
    <property type="molecule type" value="Genomic_DNA"/>
</dbReference>
<feature type="region of interest" description="Disordered" evidence="1">
    <location>
        <begin position="412"/>
        <end position="482"/>
    </location>
</feature>
<feature type="compositionally biased region" description="Polar residues" evidence="1">
    <location>
        <begin position="424"/>
        <end position="434"/>
    </location>
</feature>
<sequence>MDSGRGGGGDIFHPLLPTASSSSVSSSSASRVSPGETAGRSVDEHCPGGTQDQPRSSENDEKETPSPHDHRPGFALRGSSGTVRTSLGVHRPILSRDESVGGVSLSTLSSSTRAPRRIFGETSSSSDSQSGRLPSLSYTASTSGAATASAASREEREHDEKEETKISVESSPRRDKADSRRTVNTTSVWGSETKHHHHHTVSVQSSDYVAVTEATSTPGRACFICLEGVKRRKRDRKLVRGLLPCCSQCYAVVHQKCWAAYRRRQQLAAFRSRLLGQRAPNPTRCSICKTGRAGVSPDERVPQRRQSHSSPGGSSSSSSAALQEQLLASLGRLLQDEDDDSDDPALCSGTCTCINTGLLLSVLMIDLTLIATTSLYPLEVLLLSLFICYNIVALQLLCLAVKQRRESLGTLLEQTPPTEAPDTFTPQISGTPAGSSSPSEDNSDEEDSSGRTSTGAGGEGGRRRTRDRQGRHGSSLSQSGHNQIEFFSSYEDLVREAEEAAYDEIELELERLTSRGDRENRTGGVVGGVGPSRRRSTSSSSLEDETDNWIASSARTVWMFFSRGGTGGTPREQDVDLVGETRRHVSSEPQGDGNRVMRGRSEDRGRRRGDATASLLFRGVEMQLLDHVPTRTQSFTPSEELYV</sequence>
<proteinExistence type="predicted"/>
<feature type="region of interest" description="Disordered" evidence="1">
    <location>
        <begin position="583"/>
        <end position="611"/>
    </location>
</feature>
<name>A0A2C6KKC1_9APIC</name>
<feature type="compositionally biased region" description="Basic and acidic residues" evidence="1">
    <location>
        <begin position="152"/>
        <end position="181"/>
    </location>
</feature>
<evidence type="ECO:0000256" key="1">
    <source>
        <dbReference type="SAM" id="MobiDB-lite"/>
    </source>
</evidence>
<dbReference type="RefSeq" id="XP_067918589.1">
    <property type="nucleotide sequence ID" value="XM_068069437.1"/>
</dbReference>
<feature type="region of interest" description="Disordered" evidence="1">
    <location>
        <begin position="286"/>
        <end position="318"/>
    </location>
</feature>
<feature type="region of interest" description="Disordered" evidence="1">
    <location>
        <begin position="1"/>
        <end position="203"/>
    </location>
</feature>
<reference evidence="2 3" key="1">
    <citation type="journal article" date="2017" name="Int. J. Parasitol.">
        <title>The genome of the protozoan parasite Cystoisospora suis and a reverse vaccinology approach to identify vaccine candidates.</title>
        <authorList>
            <person name="Palmieri N."/>
            <person name="Shrestha A."/>
            <person name="Ruttkowski B."/>
            <person name="Beck T."/>
            <person name="Vogl C."/>
            <person name="Tomley F."/>
            <person name="Blake D.P."/>
            <person name="Joachim A."/>
        </authorList>
    </citation>
    <scope>NUCLEOTIDE SEQUENCE [LARGE SCALE GENOMIC DNA]</scope>
    <source>
        <strain evidence="2 3">Wien I</strain>
    </source>
</reference>
<accession>A0A2C6KKC1</accession>
<dbReference type="GeneID" id="94432648"/>
<dbReference type="AlphaFoldDB" id="A0A2C6KKC1"/>
<feature type="compositionally biased region" description="Low complexity" evidence="1">
    <location>
        <begin position="100"/>
        <end position="112"/>
    </location>
</feature>
<comment type="caution">
    <text evidence="2">The sequence shown here is derived from an EMBL/GenBank/DDBJ whole genome shotgun (WGS) entry which is preliminary data.</text>
</comment>